<dbReference type="EMBL" id="QXFV01000185">
    <property type="protein sequence ID" value="KAE9046549.1"/>
    <property type="molecule type" value="Genomic_DNA"/>
</dbReference>
<dbReference type="Proteomes" id="UP000435112">
    <property type="component" value="Unassembled WGS sequence"/>
</dbReference>
<dbReference type="AlphaFoldDB" id="A0A6A3NPN2"/>
<dbReference type="Proteomes" id="UP000429607">
    <property type="component" value="Unassembled WGS sequence"/>
</dbReference>
<keyword evidence="1" id="KW-0732">Signal</keyword>
<dbReference type="EMBL" id="QXFU01000186">
    <property type="protein sequence ID" value="KAE9041023.1"/>
    <property type="molecule type" value="Genomic_DNA"/>
</dbReference>
<feature type="chain" id="PRO_5036165370" description="Secreted protein" evidence="1">
    <location>
        <begin position="29"/>
        <end position="77"/>
    </location>
</feature>
<accession>A0A6A3NPN2</accession>
<evidence type="ECO:0008006" key="8">
    <source>
        <dbReference type="Google" id="ProtNLM"/>
    </source>
</evidence>
<evidence type="ECO:0000256" key="1">
    <source>
        <dbReference type="SAM" id="SignalP"/>
    </source>
</evidence>
<evidence type="ECO:0000313" key="5">
    <source>
        <dbReference type="Proteomes" id="UP000429607"/>
    </source>
</evidence>
<evidence type="ECO:0000313" key="6">
    <source>
        <dbReference type="Proteomes" id="UP000434957"/>
    </source>
</evidence>
<proteinExistence type="predicted"/>
<organism evidence="3 5">
    <name type="scientific">Phytophthora rubi</name>
    <dbReference type="NCBI Taxonomy" id="129364"/>
    <lineage>
        <taxon>Eukaryota</taxon>
        <taxon>Sar</taxon>
        <taxon>Stramenopiles</taxon>
        <taxon>Oomycota</taxon>
        <taxon>Peronosporomycetes</taxon>
        <taxon>Peronosporales</taxon>
        <taxon>Peronosporaceae</taxon>
        <taxon>Phytophthora</taxon>
    </lineage>
</organism>
<dbReference type="EMBL" id="QXFT01000191">
    <property type="protein sequence ID" value="KAE9351467.1"/>
    <property type="molecule type" value="Genomic_DNA"/>
</dbReference>
<feature type="signal peptide" evidence="1">
    <location>
        <begin position="1"/>
        <end position="28"/>
    </location>
</feature>
<gene>
    <name evidence="3" type="ORF">PR001_g4527</name>
    <name evidence="2" type="ORF">PR002_g4666</name>
    <name evidence="4" type="ORF">PR003_g4868</name>
</gene>
<evidence type="ECO:0000313" key="3">
    <source>
        <dbReference type="EMBL" id="KAE9046549.1"/>
    </source>
</evidence>
<name>A0A6A3NPN2_9STRA</name>
<keyword evidence="6" id="KW-1185">Reference proteome</keyword>
<comment type="caution">
    <text evidence="3">The sequence shown here is derived from an EMBL/GenBank/DDBJ whole genome shotgun (WGS) entry which is preliminary data.</text>
</comment>
<protein>
    <recommendedName>
        <fullName evidence="8">Secreted protein</fullName>
    </recommendedName>
</protein>
<dbReference type="Proteomes" id="UP000434957">
    <property type="component" value="Unassembled WGS sequence"/>
</dbReference>
<dbReference type="OrthoDB" id="10361457at2759"/>
<evidence type="ECO:0000313" key="7">
    <source>
        <dbReference type="Proteomes" id="UP000435112"/>
    </source>
</evidence>
<sequence>MAVGRPGVRRSGIWRRVLLSCLCLCGGGDDTCCCTAILHQNQGRIERGWQQGSIAFLTNHRVHRVDTTVVLSCCCQN</sequence>
<evidence type="ECO:0000313" key="2">
    <source>
        <dbReference type="EMBL" id="KAE9041023.1"/>
    </source>
</evidence>
<evidence type="ECO:0000313" key="4">
    <source>
        <dbReference type="EMBL" id="KAE9351467.1"/>
    </source>
</evidence>
<reference evidence="5 7" key="1">
    <citation type="submission" date="2018-09" db="EMBL/GenBank/DDBJ databases">
        <title>Genomic investigation of the strawberry pathogen Phytophthora fragariae indicates pathogenicity is determined by transcriptional variation in three key races.</title>
        <authorList>
            <person name="Adams T.M."/>
            <person name="Armitage A.D."/>
            <person name="Sobczyk M.K."/>
            <person name="Bates H.J."/>
            <person name="Dunwell J.M."/>
            <person name="Nellist C.F."/>
            <person name="Harrison R.J."/>
        </authorList>
    </citation>
    <scope>NUCLEOTIDE SEQUENCE [LARGE SCALE GENOMIC DNA]</scope>
    <source>
        <strain evidence="3 5">SCRP249</strain>
        <strain evidence="2 7">SCRP324</strain>
        <strain evidence="4 6">SCRP333</strain>
    </source>
</reference>